<protein>
    <recommendedName>
        <fullName evidence="6 15">Cyclic di-GMP-binding protein</fullName>
    </recommendedName>
    <alternativeName>
        <fullName evidence="14 15">Cellulose synthase regulatory subunit</fullName>
    </alternativeName>
</protein>
<feature type="chain" id="PRO_5042669216" description="Cyclic di-GMP-binding protein" evidence="15">
    <location>
        <begin position="40"/>
        <end position="770"/>
    </location>
</feature>
<dbReference type="PRINTS" id="PR01440">
    <property type="entry name" value="CELLSNTHASEB"/>
</dbReference>
<keyword evidence="13 15" id="KW-0472">Membrane</keyword>
<feature type="signal peptide" evidence="15">
    <location>
        <begin position="1"/>
        <end position="39"/>
    </location>
</feature>
<keyword evidence="7 15" id="KW-1003">Cell membrane</keyword>
<dbReference type="GeneID" id="92993121"/>
<evidence type="ECO:0000256" key="7">
    <source>
        <dbReference type="ARBA" id="ARBA00022475"/>
    </source>
</evidence>
<keyword evidence="9 15" id="KW-0973">c-di-GMP</keyword>
<evidence type="ECO:0000256" key="12">
    <source>
        <dbReference type="ARBA" id="ARBA00022989"/>
    </source>
</evidence>
<evidence type="ECO:0000313" key="16">
    <source>
        <dbReference type="EMBL" id="AZW19355.1"/>
    </source>
</evidence>
<comment type="subcellular location">
    <subcellularLocation>
        <location evidence="2">Cell inner membrane</location>
        <topology evidence="2">Single-pass membrane protein</topology>
    </subcellularLocation>
</comment>
<dbReference type="PANTHER" id="PTHR39083:SF1">
    <property type="entry name" value="CYCLIC DI-GMP-BINDING PROTEIN"/>
    <property type="match status" value="1"/>
</dbReference>
<dbReference type="Proteomes" id="UP000282741">
    <property type="component" value="Chromosome"/>
</dbReference>
<comment type="subunit">
    <text evidence="5 15">Tightly associated with the cellulose synthase catalytic subunit.</text>
</comment>
<accession>A0AAN1S0P6</accession>
<dbReference type="Pfam" id="PF03170">
    <property type="entry name" value="BcsB"/>
    <property type="match status" value="1"/>
</dbReference>
<feature type="transmembrane region" description="Helical" evidence="15">
    <location>
        <begin position="737"/>
        <end position="758"/>
    </location>
</feature>
<evidence type="ECO:0000256" key="2">
    <source>
        <dbReference type="ARBA" id="ARBA00004377"/>
    </source>
</evidence>
<keyword evidence="8 15" id="KW-0997">Cell inner membrane</keyword>
<evidence type="ECO:0000313" key="17">
    <source>
        <dbReference type="Proteomes" id="UP000282741"/>
    </source>
</evidence>
<evidence type="ECO:0000256" key="3">
    <source>
        <dbReference type="ARBA" id="ARBA00005186"/>
    </source>
</evidence>
<dbReference type="GO" id="GO:0030244">
    <property type="term" value="P:cellulose biosynthetic process"/>
    <property type="evidence" value="ECO:0007669"/>
    <property type="project" value="UniProtKB-KW"/>
</dbReference>
<proteinExistence type="inferred from homology"/>
<keyword evidence="11 15" id="KW-0135">Cellulose biosynthesis</keyword>
<evidence type="ECO:0000256" key="1">
    <source>
        <dbReference type="ARBA" id="ARBA00002057"/>
    </source>
</evidence>
<keyword evidence="15" id="KW-0732">Signal</keyword>
<dbReference type="KEGG" id="bhz:ACR54_01666"/>
<comment type="pathway">
    <text evidence="3 15">Glycan metabolism; bacterial cellulose biosynthesis.</text>
</comment>
<keyword evidence="10 15" id="KW-0812">Transmembrane</keyword>
<dbReference type="InterPro" id="IPR003920">
    <property type="entry name" value="Cell_synth_B"/>
</dbReference>
<evidence type="ECO:0000256" key="13">
    <source>
        <dbReference type="ARBA" id="ARBA00023136"/>
    </source>
</evidence>
<evidence type="ECO:0000256" key="15">
    <source>
        <dbReference type="RuleBase" id="RU365021"/>
    </source>
</evidence>
<dbReference type="Gene3D" id="2.60.120.260">
    <property type="entry name" value="Galactose-binding domain-like"/>
    <property type="match status" value="2"/>
</dbReference>
<evidence type="ECO:0000256" key="14">
    <source>
        <dbReference type="ARBA" id="ARBA00033444"/>
    </source>
</evidence>
<dbReference type="InterPro" id="IPR018513">
    <property type="entry name" value="Cell_synthase_bac"/>
</dbReference>
<evidence type="ECO:0000256" key="4">
    <source>
        <dbReference type="ARBA" id="ARBA00010714"/>
    </source>
</evidence>
<evidence type="ECO:0000256" key="8">
    <source>
        <dbReference type="ARBA" id="ARBA00022519"/>
    </source>
</evidence>
<evidence type="ECO:0000256" key="6">
    <source>
        <dbReference type="ARBA" id="ARBA00021844"/>
    </source>
</evidence>
<dbReference type="GO" id="GO:0006011">
    <property type="term" value="P:UDP-alpha-D-glucose metabolic process"/>
    <property type="evidence" value="ECO:0007669"/>
    <property type="project" value="InterPro"/>
</dbReference>
<comment type="similarity">
    <text evidence="4 15">Belongs to the AcsB/BcsB family.</text>
</comment>
<dbReference type="EMBL" id="CP024172">
    <property type="protein sequence ID" value="AZW19355.1"/>
    <property type="molecule type" value="Genomic_DNA"/>
</dbReference>
<evidence type="ECO:0000256" key="5">
    <source>
        <dbReference type="ARBA" id="ARBA00011437"/>
    </source>
</evidence>
<evidence type="ECO:0000256" key="11">
    <source>
        <dbReference type="ARBA" id="ARBA00022916"/>
    </source>
</evidence>
<dbReference type="RefSeq" id="WP_029577391.1">
    <property type="nucleotide sequence ID" value="NZ_CP012076.1"/>
</dbReference>
<dbReference type="AlphaFoldDB" id="A0AAN1S0P6"/>
<dbReference type="GO" id="GO:0005886">
    <property type="term" value="C:plasma membrane"/>
    <property type="evidence" value="ECO:0007669"/>
    <property type="project" value="UniProtKB-SubCell"/>
</dbReference>
<sequence length="770" mass="83728">MKKNSLSTQTPQARVWPRRRALSRLSLVLLTSCSLLAQAAETPAPAPEPAPAPPPFKADQRYTFKQLGAQYPLNLRGVDGSNTLNFSVRNDRVVTGARVDLRYAYSPALLADLSHINVLLNDEVAATIPVPRETAGSNLRQTIEIPPYLITAYNDLRLQLIGHYTLDCEDPLHSSLWANISNLSTLDLATAALPLPNDLANLPLPFFDRRDMRKLVLPFVFQTEPDAAMLEAAGTMSSWFGALAGYRGAEFPAAVTQLPERGNAVVFAMGNAVSGLGQTPVNGPAVAVVTHPNDPDGKLLLVMGRDGKDLKQAAAALALGSQTLAGPSAAITRLADLKPRQPYDAPRWLRTDRPVSFGDLIDPKRLNVSGFSPDTIRIDVRVPPDLFGWQEKKVPIDLRYRYTPQPTSLNSSLLFSVGDEFVKSMPLFALERIEGGDKLRAEVLPDESLPMRARLDVPLELLKSRGQLQFRYMYDYIKQGECRDIIVDNVRGMIEPESTIDLTGYPHFILMPDLRAFSESGFPFTRLADLSETAVVLDERAGAEVYSAYLNVLGRMGDATGYPATGVTVARPQQLDAQAGKDLLVIAAGSSHPLLKSWAARIPGSYEAGAHFTLSDLVYRVTDWFHADPRLDRRAPRAAMSYTSEGVSAVVAGFESPLAARRSVVLLASSQPEGLAAAVAALRGGEGYDKAVQGSLAVIRGKQVDALVADQTYTLGSLPLLKRIDWSISSLLPGYTLLRLAVMALIWLAGIAVALAVLRALARRLRKKAE</sequence>
<dbReference type="PANTHER" id="PTHR39083">
    <property type="entry name" value="CYCLIC DI-GMP-BINDING PROTEIN"/>
    <property type="match status" value="1"/>
</dbReference>
<dbReference type="NCBIfam" id="NF008323">
    <property type="entry name" value="PRK11114.1-1"/>
    <property type="match status" value="1"/>
</dbReference>
<evidence type="ECO:0000256" key="10">
    <source>
        <dbReference type="ARBA" id="ARBA00022692"/>
    </source>
</evidence>
<evidence type="ECO:0000256" key="9">
    <source>
        <dbReference type="ARBA" id="ARBA00022636"/>
    </source>
</evidence>
<keyword evidence="12 15" id="KW-1133">Transmembrane helix</keyword>
<dbReference type="NCBIfam" id="NF008330">
    <property type="entry name" value="PRK11114.2-4"/>
    <property type="match status" value="1"/>
</dbReference>
<organism evidence="16 17">
    <name type="scientific">Bordetella hinzii</name>
    <dbReference type="NCBI Taxonomy" id="103855"/>
    <lineage>
        <taxon>Bacteria</taxon>
        <taxon>Pseudomonadati</taxon>
        <taxon>Pseudomonadota</taxon>
        <taxon>Betaproteobacteria</taxon>
        <taxon>Burkholderiales</taxon>
        <taxon>Alcaligenaceae</taxon>
        <taxon>Bordetella</taxon>
    </lineage>
</organism>
<comment type="function">
    <text evidence="1 15">Binds the cellulose synthase activator, bis-(3'-5') cyclic diguanylic acid (c-di-GMP).</text>
</comment>
<name>A0AAN1S0P6_9BORD</name>
<gene>
    <name evidence="16" type="ORF">CS347_22675</name>
</gene>
<reference evidence="17" key="1">
    <citation type="submission" date="2017-10" db="EMBL/GenBank/DDBJ databases">
        <title>Whole genome sequencing of various Bordetella species.</title>
        <authorList>
            <person name="Weigand M.R."/>
            <person name="Loparev V."/>
            <person name="Peng Y."/>
            <person name="Bowden K.E."/>
            <person name="Tondella M.L."/>
            <person name="Williams M.M."/>
        </authorList>
    </citation>
    <scope>NUCLEOTIDE SEQUENCE [LARGE SCALE GENOMIC DNA]</scope>
    <source>
        <strain evidence="17">H720</strain>
    </source>
</reference>